<dbReference type="Proteomes" id="UP001242480">
    <property type="component" value="Unassembled WGS sequence"/>
</dbReference>
<evidence type="ECO:0000259" key="3">
    <source>
        <dbReference type="Pfam" id="PF22725"/>
    </source>
</evidence>
<name>A0ABU0JIC0_9HYPH</name>
<feature type="domain" description="GFO/IDH/MocA-like oxidoreductase" evidence="3">
    <location>
        <begin position="140"/>
        <end position="274"/>
    </location>
</feature>
<proteinExistence type="predicted"/>
<dbReference type="Pfam" id="PF01408">
    <property type="entry name" value="GFO_IDH_MocA"/>
    <property type="match status" value="1"/>
</dbReference>
<dbReference type="InterPro" id="IPR055170">
    <property type="entry name" value="GFO_IDH_MocA-like_dom"/>
</dbReference>
<evidence type="ECO:0000256" key="1">
    <source>
        <dbReference type="ARBA" id="ARBA00023002"/>
    </source>
</evidence>
<dbReference type="SUPFAM" id="SSF51735">
    <property type="entry name" value="NAD(P)-binding Rossmann-fold domains"/>
    <property type="match status" value="1"/>
</dbReference>
<keyword evidence="5" id="KW-1185">Reference proteome</keyword>
<comment type="caution">
    <text evidence="4">The sequence shown here is derived from an EMBL/GenBank/DDBJ whole genome shotgun (WGS) entry which is preliminary data.</text>
</comment>
<dbReference type="SUPFAM" id="SSF55347">
    <property type="entry name" value="Glyceraldehyde-3-phosphate dehydrogenase-like, C-terminal domain"/>
    <property type="match status" value="1"/>
</dbReference>
<evidence type="ECO:0000259" key="2">
    <source>
        <dbReference type="Pfam" id="PF01408"/>
    </source>
</evidence>
<dbReference type="Pfam" id="PF22725">
    <property type="entry name" value="GFO_IDH_MocA_C3"/>
    <property type="match status" value="1"/>
</dbReference>
<dbReference type="Gene3D" id="3.30.360.10">
    <property type="entry name" value="Dihydrodipicolinate Reductase, domain 2"/>
    <property type="match status" value="1"/>
</dbReference>
<dbReference type="InterPro" id="IPR036291">
    <property type="entry name" value="NAD(P)-bd_dom_sf"/>
</dbReference>
<keyword evidence="1" id="KW-0560">Oxidoreductase</keyword>
<dbReference type="InterPro" id="IPR050463">
    <property type="entry name" value="Gfo/Idh/MocA_oxidrdct_glycsds"/>
</dbReference>
<gene>
    <name evidence="4" type="ORF">QO011_007066</name>
</gene>
<sequence>MDHLRVAVIGAGFMGKAHSLAWRSVAAVFGLTPRPALEVLCDVDAERTAAKAAEWGFARTTTDWRRVVEDPAIDAVSVTTPNHMHREIAVAALAAGKHVWCEKPMATALADAEAMARAAAGTPGLVAVLGYNFACNPALLHARRLIAEGAIGRIVDVRGQIDEDYLADPEQPWSWRLQKSEAGFGTIGDLTVHLLSMIHLLAGPVAELCASVETVHPTRPLADGSGRRAVDTDDIGHALLRFSSGAAGVIGSSRIAHGRKNVIRLEIHGDRGMIAFDQERFNELELYLAEGPRPTRGFRRILTGADHPPYGQFCPAPGHQLGFNDLKTIEAARFIDAIAGREEPVFGFAAGLTIERTIHAMARSAARRAWVRVEGEAG</sequence>
<dbReference type="PANTHER" id="PTHR43818">
    <property type="entry name" value="BCDNA.GH03377"/>
    <property type="match status" value="1"/>
</dbReference>
<dbReference type="Gene3D" id="3.40.50.720">
    <property type="entry name" value="NAD(P)-binding Rossmann-like Domain"/>
    <property type="match status" value="1"/>
</dbReference>
<feature type="domain" description="Gfo/Idh/MocA-like oxidoreductase N-terminal" evidence="2">
    <location>
        <begin position="4"/>
        <end position="127"/>
    </location>
</feature>
<protein>
    <submittedName>
        <fullName evidence="4">Dehydrogenase</fullName>
    </submittedName>
</protein>
<accession>A0ABU0JIC0</accession>
<evidence type="ECO:0000313" key="4">
    <source>
        <dbReference type="EMBL" id="MDQ0474027.1"/>
    </source>
</evidence>
<evidence type="ECO:0000313" key="5">
    <source>
        <dbReference type="Proteomes" id="UP001242480"/>
    </source>
</evidence>
<dbReference type="RefSeq" id="WP_307282951.1">
    <property type="nucleotide sequence ID" value="NZ_JAUSVX010000019.1"/>
</dbReference>
<reference evidence="4 5" key="1">
    <citation type="submission" date="2023-07" db="EMBL/GenBank/DDBJ databases">
        <title>Genomic Encyclopedia of Type Strains, Phase IV (KMG-IV): sequencing the most valuable type-strain genomes for metagenomic binning, comparative biology and taxonomic classification.</title>
        <authorList>
            <person name="Goeker M."/>
        </authorList>
    </citation>
    <scope>NUCLEOTIDE SEQUENCE [LARGE SCALE GENOMIC DNA]</scope>
    <source>
        <strain evidence="4 5">DSM 19619</strain>
    </source>
</reference>
<dbReference type="EMBL" id="JAUSVX010000019">
    <property type="protein sequence ID" value="MDQ0474027.1"/>
    <property type="molecule type" value="Genomic_DNA"/>
</dbReference>
<dbReference type="InterPro" id="IPR000683">
    <property type="entry name" value="Gfo/Idh/MocA-like_OxRdtase_N"/>
</dbReference>
<dbReference type="PANTHER" id="PTHR43818:SF11">
    <property type="entry name" value="BCDNA.GH03377"/>
    <property type="match status" value="1"/>
</dbReference>
<organism evidence="4 5">
    <name type="scientific">Labrys wisconsinensis</name>
    <dbReference type="NCBI Taxonomy" id="425677"/>
    <lineage>
        <taxon>Bacteria</taxon>
        <taxon>Pseudomonadati</taxon>
        <taxon>Pseudomonadota</taxon>
        <taxon>Alphaproteobacteria</taxon>
        <taxon>Hyphomicrobiales</taxon>
        <taxon>Xanthobacteraceae</taxon>
        <taxon>Labrys</taxon>
    </lineage>
</organism>